<feature type="compositionally biased region" description="Basic and acidic residues" evidence="1">
    <location>
        <begin position="57"/>
        <end position="73"/>
    </location>
</feature>
<protein>
    <submittedName>
        <fullName evidence="2">Uncharacterized protein</fullName>
    </submittedName>
</protein>
<dbReference type="AlphaFoldDB" id="A0A834PAM1"/>
<gene>
    <name evidence="2" type="ORF">H0235_002768</name>
</gene>
<dbReference type="Proteomes" id="UP000600918">
    <property type="component" value="Unassembled WGS sequence"/>
</dbReference>
<evidence type="ECO:0000256" key="1">
    <source>
        <dbReference type="SAM" id="MobiDB-lite"/>
    </source>
</evidence>
<proteinExistence type="predicted"/>
<evidence type="ECO:0000313" key="2">
    <source>
        <dbReference type="EMBL" id="KAF7434577.1"/>
    </source>
</evidence>
<sequence length="114" mass="12954">MNFNRKTSSVYSIQIFAEELAYSDVRSLLQNSVILGYRARGKYEASSPVGKQHRQRLRSDPPSEEQLRNGDTKRDLHCQVGIKRCVQRHTPLTIVKAMPLYGHSLPIVNDALSD</sequence>
<feature type="region of interest" description="Disordered" evidence="1">
    <location>
        <begin position="43"/>
        <end position="73"/>
    </location>
</feature>
<reference evidence="2" key="1">
    <citation type="journal article" date="2020" name="G3 (Bethesda)">
        <title>High-Quality Assemblies for Three Invasive Social Wasps from the &lt;i&gt;Vespula&lt;/i&gt; Genus.</title>
        <authorList>
            <person name="Harrop T.W.R."/>
            <person name="Guhlin J."/>
            <person name="McLaughlin G.M."/>
            <person name="Permina E."/>
            <person name="Stockwell P."/>
            <person name="Gilligan J."/>
            <person name="Le Lec M.F."/>
            <person name="Gruber M.A.M."/>
            <person name="Quinn O."/>
            <person name="Lovegrove M."/>
            <person name="Duncan E.J."/>
            <person name="Remnant E.J."/>
            <person name="Van Eeckhoven J."/>
            <person name="Graham B."/>
            <person name="Knapp R.A."/>
            <person name="Langford K.W."/>
            <person name="Kronenberg Z."/>
            <person name="Press M.O."/>
            <person name="Eacker S.M."/>
            <person name="Wilson-Rankin E.E."/>
            <person name="Purcell J."/>
            <person name="Lester P.J."/>
            <person name="Dearden P.K."/>
        </authorList>
    </citation>
    <scope>NUCLEOTIDE SEQUENCE</scope>
    <source>
        <strain evidence="2">Volc-1</strain>
    </source>
</reference>
<organism evidence="2 3">
    <name type="scientific">Vespula pensylvanica</name>
    <name type="common">Western yellow jacket</name>
    <name type="synonym">Wasp</name>
    <dbReference type="NCBI Taxonomy" id="30213"/>
    <lineage>
        <taxon>Eukaryota</taxon>
        <taxon>Metazoa</taxon>
        <taxon>Ecdysozoa</taxon>
        <taxon>Arthropoda</taxon>
        <taxon>Hexapoda</taxon>
        <taxon>Insecta</taxon>
        <taxon>Pterygota</taxon>
        <taxon>Neoptera</taxon>
        <taxon>Endopterygota</taxon>
        <taxon>Hymenoptera</taxon>
        <taxon>Apocrita</taxon>
        <taxon>Aculeata</taxon>
        <taxon>Vespoidea</taxon>
        <taxon>Vespidae</taxon>
        <taxon>Vespinae</taxon>
        <taxon>Vespula</taxon>
    </lineage>
</organism>
<comment type="caution">
    <text evidence="2">The sequence shown here is derived from an EMBL/GenBank/DDBJ whole genome shotgun (WGS) entry which is preliminary data.</text>
</comment>
<evidence type="ECO:0000313" key="3">
    <source>
        <dbReference type="Proteomes" id="UP000600918"/>
    </source>
</evidence>
<name>A0A834PAM1_VESPE</name>
<dbReference type="EMBL" id="JACSDY010000002">
    <property type="protein sequence ID" value="KAF7434577.1"/>
    <property type="molecule type" value="Genomic_DNA"/>
</dbReference>
<accession>A0A834PAM1</accession>
<keyword evidence="3" id="KW-1185">Reference proteome</keyword>